<evidence type="ECO:0000313" key="2">
    <source>
        <dbReference type="Proteomes" id="UP000821845"/>
    </source>
</evidence>
<keyword evidence="2" id="KW-1185">Reference proteome</keyword>
<accession>A0ACB7T217</accession>
<name>A0ACB7T217_HYAAI</name>
<proteinExistence type="predicted"/>
<gene>
    <name evidence="1" type="ORF">HPB50_011139</name>
</gene>
<sequence>MHDAQTIVYDTEPVTGYGPTGLGAVRSRLIKIVRTDAAARKGPIPRSNTRGITGEGGNNSEEADVSSGSSTFGSGEEKTFFLAESSSPTLRSLGSSRSRGHAPRTPGGDHVRRRKPPRRK</sequence>
<protein>
    <submittedName>
        <fullName evidence="1">Uncharacterized protein</fullName>
    </submittedName>
</protein>
<reference evidence="1" key="1">
    <citation type="submission" date="2020-05" db="EMBL/GenBank/DDBJ databases">
        <title>Large-scale comparative analyses of tick genomes elucidate their genetic diversity and vector capacities.</title>
        <authorList>
            <person name="Jia N."/>
            <person name="Wang J."/>
            <person name="Shi W."/>
            <person name="Du L."/>
            <person name="Sun Y."/>
            <person name="Zhan W."/>
            <person name="Jiang J."/>
            <person name="Wang Q."/>
            <person name="Zhang B."/>
            <person name="Ji P."/>
            <person name="Sakyi L.B."/>
            <person name="Cui X."/>
            <person name="Yuan T."/>
            <person name="Jiang B."/>
            <person name="Yang W."/>
            <person name="Lam T.T.-Y."/>
            <person name="Chang Q."/>
            <person name="Ding S."/>
            <person name="Wang X."/>
            <person name="Zhu J."/>
            <person name="Ruan X."/>
            <person name="Zhao L."/>
            <person name="Wei J."/>
            <person name="Que T."/>
            <person name="Du C."/>
            <person name="Cheng J."/>
            <person name="Dai P."/>
            <person name="Han X."/>
            <person name="Huang E."/>
            <person name="Gao Y."/>
            <person name="Liu J."/>
            <person name="Shao H."/>
            <person name="Ye R."/>
            <person name="Li L."/>
            <person name="Wei W."/>
            <person name="Wang X."/>
            <person name="Wang C."/>
            <person name="Yang T."/>
            <person name="Huo Q."/>
            <person name="Li W."/>
            <person name="Guo W."/>
            <person name="Chen H."/>
            <person name="Zhou L."/>
            <person name="Ni X."/>
            <person name="Tian J."/>
            <person name="Zhou Y."/>
            <person name="Sheng Y."/>
            <person name="Liu T."/>
            <person name="Pan Y."/>
            <person name="Xia L."/>
            <person name="Li J."/>
            <person name="Zhao F."/>
            <person name="Cao W."/>
        </authorList>
    </citation>
    <scope>NUCLEOTIDE SEQUENCE</scope>
    <source>
        <strain evidence="1">Hyas-2018</strain>
    </source>
</reference>
<comment type="caution">
    <text evidence="1">The sequence shown here is derived from an EMBL/GenBank/DDBJ whole genome shotgun (WGS) entry which is preliminary data.</text>
</comment>
<evidence type="ECO:0000313" key="1">
    <source>
        <dbReference type="EMBL" id="KAH6940960.1"/>
    </source>
</evidence>
<dbReference type="Proteomes" id="UP000821845">
    <property type="component" value="Chromosome 11"/>
</dbReference>
<organism evidence="1 2">
    <name type="scientific">Hyalomma asiaticum</name>
    <name type="common">Tick</name>
    <dbReference type="NCBI Taxonomy" id="266040"/>
    <lineage>
        <taxon>Eukaryota</taxon>
        <taxon>Metazoa</taxon>
        <taxon>Ecdysozoa</taxon>
        <taxon>Arthropoda</taxon>
        <taxon>Chelicerata</taxon>
        <taxon>Arachnida</taxon>
        <taxon>Acari</taxon>
        <taxon>Parasitiformes</taxon>
        <taxon>Ixodida</taxon>
        <taxon>Ixodoidea</taxon>
        <taxon>Ixodidae</taxon>
        <taxon>Hyalomminae</taxon>
        <taxon>Hyalomma</taxon>
    </lineage>
</organism>
<dbReference type="EMBL" id="CM023491">
    <property type="protein sequence ID" value="KAH6940960.1"/>
    <property type="molecule type" value="Genomic_DNA"/>
</dbReference>